<comment type="subcellular location">
    <subcellularLocation>
        <location evidence="1">Secreted</location>
    </subcellularLocation>
</comment>
<gene>
    <name evidence="8" type="ORF">G2359_22875</name>
    <name evidence="9" type="ORF">G2712_16910</name>
    <name evidence="10" type="ORF">G2720_23925</name>
    <name evidence="12" type="ORF">G2816_24280</name>
    <name evidence="11" type="ORF">G2854_20735</name>
</gene>
<comment type="caution">
    <text evidence="12">The sequence shown here is derived from an EMBL/GenBank/DDBJ whole genome shotgun (WGS) entry which is preliminary data.</text>
</comment>
<dbReference type="Gene3D" id="3.30.2430.10">
    <property type="entry name" value="phosphothreonine lyase"/>
    <property type="match status" value="1"/>
</dbReference>
<dbReference type="PRINTS" id="PR01342">
    <property type="entry name" value="SALVRPPROT"/>
</dbReference>
<dbReference type="EMBL" id="DAAQSA010000020">
    <property type="protein sequence ID" value="HAE0639927.1"/>
    <property type="molecule type" value="Genomic_DNA"/>
</dbReference>
<keyword evidence="5" id="KW-0843">Virulence</keyword>
<accession>A0A024J5M1</accession>
<dbReference type="NCBIfam" id="NF011781">
    <property type="entry name" value="PRK15245.1"/>
    <property type="match status" value="1"/>
</dbReference>
<evidence type="ECO:0000256" key="6">
    <source>
        <dbReference type="ARBA" id="ARBA00023239"/>
    </source>
</evidence>
<evidence type="ECO:0000256" key="5">
    <source>
        <dbReference type="ARBA" id="ARBA00023026"/>
    </source>
</evidence>
<dbReference type="EMBL" id="DAAQRD010000038">
    <property type="protein sequence ID" value="HAE0520848.1"/>
    <property type="molecule type" value="Genomic_DNA"/>
</dbReference>
<evidence type="ECO:0000256" key="4">
    <source>
        <dbReference type="ARBA" id="ARBA00022525"/>
    </source>
</evidence>
<evidence type="ECO:0000313" key="8">
    <source>
        <dbReference type="EMBL" id="HAD9862476.1"/>
    </source>
</evidence>
<evidence type="ECO:0000256" key="3">
    <source>
        <dbReference type="ARBA" id="ARBA00019026"/>
    </source>
</evidence>
<dbReference type="GO" id="GO:0005576">
    <property type="term" value="C:extracellular region"/>
    <property type="evidence" value="ECO:0007669"/>
    <property type="project" value="UniProtKB-SubCell"/>
</dbReference>
<dbReference type="AlphaFoldDB" id="A0A024J5M1"/>
<dbReference type="InterPro" id="IPR003519">
    <property type="entry name" value="OspF/SpvC"/>
</dbReference>
<keyword evidence="6 12" id="KW-0456">Lyase</keyword>
<evidence type="ECO:0000313" key="12">
    <source>
        <dbReference type="EMBL" id="HAE0746720.1"/>
    </source>
</evidence>
<dbReference type="EMBL" id="DAAQLS010000022">
    <property type="protein sequence ID" value="HAD9862476.1"/>
    <property type="molecule type" value="Genomic_DNA"/>
</dbReference>
<proteinExistence type="inferred from homology"/>
<evidence type="ECO:0000256" key="1">
    <source>
        <dbReference type="ARBA" id="ARBA00004613"/>
    </source>
</evidence>
<dbReference type="GO" id="GO:0016829">
    <property type="term" value="F:lyase activity"/>
    <property type="evidence" value="ECO:0007669"/>
    <property type="project" value="UniProtKB-KW"/>
</dbReference>
<dbReference type="SMR" id="A0A024J5M1"/>
<keyword evidence="4" id="KW-0964">Secreted</keyword>
<dbReference type="Pfam" id="PF03536">
    <property type="entry name" value="VRP3"/>
    <property type="match status" value="1"/>
</dbReference>
<evidence type="ECO:0000256" key="2">
    <source>
        <dbReference type="ARBA" id="ARBA00009168"/>
    </source>
</evidence>
<sequence length="241" mass="27646">MPINRPNLNLNIPPLNIVAAYDGAEIPSTNKHLKNNFNSLHNQMRKMPVSHFKEALDVPDYSGMRQSGFFAMSQGFQLNNHGYDVFIHARRESPQSQGKFAGDKFHISVLRDMVPQAFQALSGLLFSEDSPVDKWKVTDMEKVVQQARVSLGAQFTLYIKPDQENSQYSASFLHKTRQFIECLESRLSENGVISGQCPESDVHPENWKYLSYRNELRSGRDGGEMQRQALREEPFYRLMTE</sequence>
<dbReference type="RefSeq" id="WP_001122242.1">
    <property type="nucleotide sequence ID" value="NZ_HG970000.1"/>
</dbReference>
<reference evidence="12" key="2">
    <citation type="submission" date="2019-01" db="EMBL/GenBank/DDBJ databases">
        <authorList>
            <consortium name="NCBI Pathogen Detection Project"/>
        </authorList>
    </citation>
    <scope>NUCLEOTIDE SEQUENCE</scope>
    <source>
        <strain evidence="12">P125109</strain>
    </source>
</reference>
<dbReference type="InterPro" id="IPR038498">
    <property type="entry name" value="OspF/SpvC_sf"/>
</dbReference>
<dbReference type="EMBL" id="DAAQTA010000107">
    <property type="protein sequence ID" value="HAE0746720.1"/>
    <property type="molecule type" value="Genomic_DNA"/>
</dbReference>
<evidence type="ECO:0000313" key="11">
    <source>
        <dbReference type="EMBL" id="HAE0639927.1"/>
    </source>
</evidence>
<evidence type="ECO:0000256" key="7">
    <source>
        <dbReference type="ARBA" id="ARBA00032568"/>
    </source>
</evidence>
<evidence type="ECO:0000313" key="9">
    <source>
        <dbReference type="EMBL" id="HAE0257926.1"/>
    </source>
</evidence>
<reference evidence="12" key="1">
    <citation type="journal article" date="2018" name="Genome Biol.">
        <title>SKESA: strategic k-mer extension for scrupulous assemblies.</title>
        <authorList>
            <person name="Souvorov A."/>
            <person name="Agarwala R."/>
            <person name="Lipman D.J."/>
        </authorList>
    </citation>
    <scope>NUCLEOTIDE SEQUENCE</scope>
    <source>
        <strain evidence="12">P125109</strain>
    </source>
</reference>
<dbReference type="EMBL" id="DAAQOY010000016">
    <property type="protein sequence ID" value="HAE0257926.1"/>
    <property type="molecule type" value="Genomic_DNA"/>
</dbReference>
<protein>
    <recommendedName>
        <fullName evidence="3">MAPK phosphothreonine lyase</fullName>
    </recommendedName>
    <alternativeName>
        <fullName evidence="7">Secreted effector protein SpvC</fullName>
    </alternativeName>
</protein>
<name>A0A024J5M1_SALEP</name>
<comment type="similarity">
    <text evidence="2">Belongs to the phosphothreonine lyase family.</text>
</comment>
<evidence type="ECO:0000313" key="10">
    <source>
        <dbReference type="EMBL" id="HAE0520848.1"/>
    </source>
</evidence>
<organism evidence="12">
    <name type="scientific">Salmonella enteritidis PT4 (strain P125109)</name>
    <dbReference type="NCBI Taxonomy" id="550537"/>
    <lineage>
        <taxon>Bacteria</taxon>
        <taxon>Pseudomonadati</taxon>
        <taxon>Pseudomonadota</taxon>
        <taxon>Gammaproteobacteria</taxon>
        <taxon>Enterobacterales</taxon>
        <taxon>Enterobacteriaceae</taxon>
        <taxon>Salmonella</taxon>
    </lineage>
</organism>